<dbReference type="Proteomes" id="UP000010847">
    <property type="component" value="Chromosome"/>
</dbReference>
<dbReference type="OrthoDB" id="9807568at2"/>
<feature type="transmembrane region" description="Helical" evidence="8">
    <location>
        <begin position="450"/>
        <end position="467"/>
    </location>
</feature>
<dbReference type="EMBL" id="CP007032">
    <property type="protein sequence ID" value="AHF07859.1"/>
    <property type="molecule type" value="Genomic_DNA"/>
</dbReference>
<dbReference type="AlphaFoldDB" id="W0EF81"/>
<keyword evidence="11" id="KW-1185">Reference proteome</keyword>
<comment type="subcellular location">
    <subcellularLocation>
        <location evidence="1">Cell membrane</location>
        <topology evidence="1">Multi-pass membrane protein</topology>
    </subcellularLocation>
    <subcellularLocation>
        <location evidence="7">Membrane</location>
        <topology evidence="7">Multi-pass membrane protein</topology>
    </subcellularLocation>
</comment>
<dbReference type="GO" id="GO:0008137">
    <property type="term" value="F:NADH dehydrogenase (ubiquinone) activity"/>
    <property type="evidence" value="ECO:0007669"/>
    <property type="project" value="InterPro"/>
</dbReference>
<evidence type="ECO:0000256" key="2">
    <source>
        <dbReference type="ARBA" id="ARBA00022475"/>
    </source>
</evidence>
<dbReference type="PANTHER" id="PTHR42682">
    <property type="entry name" value="HYDROGENASE-4 COMPONENT F"/>
    <property type="match status" value="1"/>
</dbReference>
<feature type="transmembrane region" description="Helical" evidence="8">
    <location>
        <begin position="367"/>
        <end position="388"/>
    </location>
</feature>
<feature type="transmembrane region" description="Helical" evidence="8">
    <location>
        <begin position="408"/>
        <end position="429"/>
    </location>
</feature>
<keyword evidence="5" id="KW-0560">Oxidoreductase</keyword>
<dbReference type="RefSeq" id="WP_006715893.1">
    <property type="nucleotide sequence ID" value="NZ_CP007032.1"/>
</dbReference>
<feature type="transmembrane region" description="Helical" evidence="8">
    <location>
        <begin position="277"/>
        <end position="294"/>
    </location>
</feature>
<evidence type="ECO:0000256" key="3">
    <source>
        <dbReference type="ARBA" id="ARBA00022692"/>
    </source>
</evidence>
<feature type="domain" description="NADH:quinone oxidoreductase/Mrp antiporter transmembrane" evidence="9">
    <location>
        <begin position="121"/>
        <end position="417"/>
    </location>
</feature>
<sequence>MFVVIAFLAALAMMFSAKRPYLRGLNGLALLSLTGLAGNIVFKVFREGPQSIWNGFFYWDALSALLLSVIVIIADYVVLFSLHYMELEVEEGKVPRNRLRWYYFWIWMFIGTMLWVVSTPNLGLIWVGIEGTTLATALLVGFYREKAAIEAAWKYIILCSVGISFALLGTLLLYAAAGQVNGYGLASLDWRLLQGWVLQLDPALVKLGFLFAFIGYGAKVGFAPMHPWLPDAHSQAPSPVSALLSGVLLNCALYAILRWHIIVRQTSLGPNFSGNLLMVFGLISLGVMVAFILLQKDIKRLLAYSSVEHMGILALGFGLGTPLAIWGACLHLLLHALTKANLFVVVGRIVHKTGTRQILKIRGLISLWPYTGFLLLLGFLAITGTPPFGTFRSEISILAGLFSTGHPVLGFLASLFLTLIFAGFLYHFVGMLFGKPYEHQHETPGESWKPLLLGVPVLGVLVLGLFIPESINQALWQVVQIIQGGGDHGQVTSVLSSVRGF</sequence>
<dbReference type="PRINTS" id="PR01437">
    <property type="entry name" value="NUOXDRDTASE4"/>
</dbReference>
<name>W0EF81_9FIRM</name>
<dbReference type="Pfam" id="PF00361">
    <property type="entry name" value="Proton_antipo_M"/>
    <property type="match status" value="1"/>
</dbReference>
<dbReference type="GO" id="GO:0016491">
    <property type="term" value="F:oxidoreductase activity"/>
    <property type="evidence" value="ECO:0007669"/>
    <property type="project" value="UniProtKB-KW"/>
</dbReference>
<dbReference type="GO" id="GO:0042773">
    <property type="term" value="P:ATP synthesis coupled electron transport"/>
    <property type="evidence" value="ECO:0007669"/>
    <property type="project" value="InterPro"/>
</dbReference>
<keyword evidence="4 8" id="KW-1133">Transmembrane helix</keyword>
<organism evidence="10 11">
    <name type="scientific">Desulfitobacterium metallireducens DSM 15288</name>
    <dbReference type="NCBI Taxonomy" id="871968"/>
    <lineage>
        <taxon>Bacteria</taxon>
        <taxon>Bacillati</taxon>
        <taxon>Bacillota</taxon>
        <taxon>Clostridia</taxon>
        <taxon>Eubacteriales</taxon>
        <taxon>Desulfitobacteriaceae</taxon>
        <taxon>Desulfitobacterium</taxon>
    </lineage>
</organism>
<feature type="transmembrane region" description="Helical" evidence="8">
    <location>
        <begin position="239"/>
        <end position="257"/>
    </location>
</feature>
<dbReference type="eggNOG" id="COG0651">
    <property type="taxonomic scope" value="Bacteria"/>
</dbReference>
<reference evidence="10 11" key="1">
    <citation type="submission" date="2013-12" db="EMBL/GenBank/DDBJ databases">
        <authorList>
            <consortium name="DOE Joint Genome Institute"/>
            <person name="Smidt H."/>
            <person name="Huntemann M."/>
            <person name="Han J."/>
            <person name="Chen A."/>
            <person name="Kyrpides N."/>
            <person name="Mavromatis K."/>
            <person name="Markowitz V."/>
            <person name="Palaniappan K."/>
            <person name="Ivanova N."/>
            <person name="Schaumberg A."/>
            <person name="Pati A."/>
            <person name="Liolios K."/>
            <person name="Nordberg H.P."/>
            <person name="Cantor M.N."/>
            <person name="Hua S.X."/>
            <person name="Woyke T."/>
        </authorList>
    </citation>
    <scope>NUCLEOTIDE SEQUENCE [LARGE SCALE GENOMIC DNA]</scope>
    <source>
        <strain evidence="11">DSM 15288</strain>
    </source>
</reference>
<dbReference type="InterPro" id="IPR003918">
    <property type="entry name" value="NADH_UbQ_OxRdtase"/>
</dbReference>
<evidence type="ECO:0000313" key="11">
    <source>
        <dbReference type="Proteomes" id="UP000010847"/>
    </source>
</evidence>
<evidence type="ECO:0000256" key="6">
    <source>
        <dbReference type="ARBA" id="ARBA00023136"/>
    </source>
</evidence>
<dbReference type="KEGG" id="dmt:DESME_13125"/>
<evidence type="ECO:0000256" key="7">
    <source>
        <dbReference type="RuleBase" id="RU000320"/>
    </source>
</evidence>
<evidence type="ECO:0000259" key="9">
    <source>
        <dbReference type="Pfam" id="PF00361"/>
    </source>
</evidence>
<dbReference type="PANTHER" id="PTHR42682:SF5">
    <property type="entry name" value="HYDROGENASE-4 COMPONENT F"/>
    <property type="match status" value="1"/>
</dbReference>
<feature type="transmembrane region" description="Helical" evidence="8">
    <location>
        <begin position="56"/>
        <end position="80"/>
    </location>
</feature>
<keyword evidence="6 8" id="KW-0472">Membrane</keyword>
<proteinExistence type="predicted"/>
<dbReference type="GO" id="GO:0005886">
    <property type="term" value="C:plasma membrane"/>
    <property type="evidence" value="ECO:0007669"/>
    <property type="project" value="UniProtKB-SubCell"/>
</dbReference>
<feature type="transmembrane region" description="Helical" evidence="8">
    <location>
        <begin position="124"/>
        <end position="143"/>
    </location>
</feature>
<evidence type="ECO:0000256" key="4">
    <source>
        <dbReference type="ARBA" id="ARBA00022989"/>
    </source>
</evidence>
<evidence type="ECO:0000313" key="10">
    <source>
        <dbReference type="EMBL" id="AHF07859.1"/>
    </source>
</evidence>
<evidence type="ECO:0000256" key="8">
    <source>
        <dbReference type="SAM" id="Phobius"/>
    </source>
</evidence>
<feature type="transmembrane region" description="Helical" evidence="8">
    <location>
        <begin position="196"/>
        <end position="218"/>
    </location>
</feature>
<feature type="transmembrane region" description="Helical" evidence="8">
    <location>
        <begin position="301"/>
        <end position="319"/>
    </location>
</feature>
<feature type="transmembrane region" description="Helical" evidence="8">
    <location>
        <begin position="155"/>
        <end position="176"/>
    </location>
</feature>
<feature type="transmembrane region" description="Helical" evidence="8">
    <location>
        <begin position="325"/>
        <end position="346"/>
    </location>
</feature>
<dbReference type="InterPro" id="IPR001750">
    <property type="entry name" value="ND/Mrp_TM"/>
</dbReference>
<dbReference type="InterPro" id="IPR052175">
    <property type="entry name" value="ComplexI-like_HydComp"/>
</dbReference>
<keyword evidence="2" id="KW-1003">Cell membrane</keyword>
<dbReference type="HOGENOM" id="CLU_007100_10_1_9"/>
<keyword evidence="3 7" id="KW-0812">Transmembrane</keyword>
<protein>
    <submittedName>
        <fullName evidence="10">Oxidoreductase</fullName>
    </submittedName>
</protein>
<evidence type="ECO:0000256" key="5">
    <source>
        <dbReference type="ARBA" id="ARBA00023002"/>
    </source>
</evidence>
<dbReference type="STRING" id="871968.DESME_13125"/>
<evidence type="ECO:0000256" key="1">
    <source>
        <dbReference type="ARBA" id="ARBA00004651"/>
    </source>
</evidence>
<accession>W0EF81</accession>
<gene>
    <name evidence="10" type="ORF">DESME_13125</name>
</gene>
<feature type="transmembrane region" description="Helical" evidence="8">
    <location>
        <begin position="101"/>
        <end position="118"/>
    </location>
</feature>